<evidence type="ECO:0000256" key="4">
    <source>
        <dbReference type="ARBA" id="ARBA00023239"/>
    </source>
</evidence>
<dbReference type="SUPFAM" id="SSF53850">
    <property type="entry name" value="Periplasmic binding protein-like II"/>
    <property type="match status" value="1"/>
</dbReference>
<reference evidence="7" key="1">
    <citation type="submission" date="2017-08" db="EMBL/GenBank/DDBJ databases">
        <authorList>
            <person name="Cuomo C."/>
            <person name="Billmyre B."/>
            <person name="Heitman J."/>
        </authorList>
    </citation>
    <scope>NUCLEOTIDE SEQUENCE</scope>
    <source>
        <strain evidence="7">CBS 12478</strain>
    </source>
</reference>
<dbReference type="GO" id="GO:0009094">
    <property type="term" value="P:L-phenylalanine biosynthetic process"/>
    <property type="evidence" value="ECO:0007669"/>
    <property type="project" value="UniProtKB-KW"/>
</dbReference>
<dbReference type="EMBL" id="CP144059">
    <property type="protein sequence ID" value="WWD20521.1"/>
    <property type="molecule type" value="Genomic_DNA"/>
</dbReference>
<dbReference type="GeneID" id="43592003"/>
<keyword evidence="4" id="KW-0456">Lyase</keyword>
<dbReference type="RefSeq" id="XP_031857916.2">
    <property type="nucleotide sequence ID" value="XM_032007832.2"/>
</dbReference>
<sequence>MNGNGQSFKGVRHGDICTMAYLGPRGTYGEQAAKAFASRYESSIELIPCPSISDVYSHPADLIVLPLENTLQGGVFETLDNILSILTPPSESSKDAYTRNRRIVMDLALPIRHCLVVRKGTKLEDIRWVRSHEQALGQSSLFLSEHLPQATIQPYPSTAGAAVSLLSPTSEDIAAGPGAALCSKGIMGLYPDELEVLVEGTQAIENNFTRFLLLERNHKSPTPLSNHPPNPSPTQFFALRNPSLLVPLLSNSTPIAIHSRPCPPNSKDERQFPAWYLTEVDVKAGRQQHEGTSAEASAEMVYLGSTEGRITPEELAAL</sequence>
<evidence type="ECO:0000259" key="6">
    <source>
        <dbReference type="PROSITE" id="PS51171"/>
    </source>
</evidence>
<keyword evidence="2" id="KW-0057">Aromatic amino acid biosynthesis</keyword>
<reference evidence="7" key="2">
    <citation type="submission" date="2024-01" db="EMBL/GenBank/DDBJ databases">
        <title>Comparative genomics of Cryptococcus and Kwoniella reveals pathogenesis evolution and contrasting modes of karyotype evolution via chromosome fusion or intercentromeric recombination.</title>
        <authorList>
            <person name="Coelho M.A."/>
            <person name="David-Palma M."/>
            <person name="Shea T."/>
            <person name="Bowers K."/>
            <person name="McGinley-Smith S."/>
            <person name="Mohammad A.W."/>
            <person name="Gnirke A."/>
            <person name="Yurkov A.M."/>
            <person name="Nowrousian M."/>
            <person name="Sun S."/>
            <person name="Cuomo C.A."/>
            <person name="Heitman J."/>
        </authorList>
    </citation>
    <scope>NUCLEOTIDE SEQUENCE</scope>
    <source>
        <strain evidence="7">CBS 12478</strain>
    </source>
</reference>
<organism evidence="7 8">
    <name type="scientific">Kwoniella shandongensis</name>
    <dbReference type="NCBI Taxonomy" id="1734106"/>
    <lineage>
        <taxon>Eukaryota</taxon>
        <taxon>Fungi</taxon>
        <taxon>Dikarya</taxon>
        <taxon>Basidiomycota</taxon>
        <taxon>Agaricomycotina</taxon>
        <taxon>Tremellomycetes</taxon>
        <taxon>Tremellales</taxon>
        <taxon>Cryptococcaceae</taxon>
        <taxon>Kwoniella</taxon>
    </lineage>
</organism>
<proteinExistence type="predicted"/>
<comment type="pathway">
    <text evidence="5">Amino-acid biosynthesis.</text>
</comment>
<keyword evidence="8" id="KW-1185">Reference proteome</keyword>
<evidence type="ECO:0000256" key="3">
    <source>
        <dbReference type="ARBA" id="ARBA00023222"/>
    </source>
</evidence>
<evidence type="ECO:0000313" key="7">
    <source>
        <dbReference type="EMBL" id="WWD20521.1"/>
    </source>
</evidence>
<keyword evidence="3" id="KW-0584">Phenylalanine biosynthesis</keyword>
<name>A0AAJ8LL04_9TREE</name>
<dbReference type="Gene3D" id="3.40.190.10">
    <property type="entry name" value="Periplasmic binding protein-like II"/>
    <property type="match status" value="2"/>
</dbReference>
<dbReference type="CDD" id="cd13532">
    <property type="entry name" value="PBP2_PDT_like"/>
    <property type="match status" value="1"/>
</dbReference>
<dbReference type="InterPro" id="IPR001086">
    <property type="entry name" value="Preph_deHydtase"/>
</dbReference>
<accession>A0AAJ8LL04</accession>
<protein>
    <recommendedName>
        <fullName evidence="6">Prephenate dehydratase domain-containing protein</fullName>
    </recommendedName>
</protein>
<feature type="domain" description="Prephenate dehydratase" evidence="6">
    <location>
        <begin position="18"/>
        <end position="216"/>
    </location>
</feature>
<dbReference type="KEGG" id="ksn:43592003"/>
<dbReference type="PROSITE" id="PS51171">
    <property type="entry name" value="PREPHENATE_DEHYDR_3"/>
    <property type="match status" value="1"/>
</dbReference>
<dbReference type="PANTHER" id="PTHR21022">
    <property type="entry name" value="PREPHENATE DEHYDRATASE P PROTEIN"/>
    <property type="match status" value="1"/>
</dbReference>
<dbReference type="PANTHER" id="PTHR21022:SF19">
    <property type="entry name" value="PREPHENATE DEHYDRATASE-RELATED"/>
    <property type="match status" value="1"/>
</dbReference>
<dbReference type="Pfam" id="PF00800">
    <property type="entry name" value="PDT"/>
    <property type="match status" value="1"/>
</dbReference>
<evidence type="ECO:0000256" key="2">
    <source>
        <dbReference type="ARBA" id="ARBA00023141"/>
    </source>
</evidence>
<keyword evidence="1" id="KW-0028">Amino-acid biosynthesis</keyword>
<evidence type="ECO:0000256" key="5">
    <source>
        <dbReference type="ARBA" id="ARBA00029440"/>
    </source>
</evidence>
<gene>
    <name evidence="7" type="ORF">CI109_104997</name>
</gene>
<dbReference type="Proteomes" id="UP000322225">
    <property type="component" value="Chromosome 9"/>
</dbReference>
<dbReference type="GO" id="GO:0005737">
    <property type="term" value="C:cytoplasm"/>
    <property type="evidence" value="ECO:0007669"/>
    <property type="project" value="TreeGrafter"/>
</dbReference>
<dbReference type="GO" id="GO:0004664">
    <property type="term" value="F:prephenate dehydratase activity"/>
    <property type="evidence" value="ECO:0007669"/>
    <property type="project" value="InterPro"/>
</dbReference>
<evidence type="ECO:0000256" key="1">
    <source>
        <dbReference type="ARBA" id="ARBA00022605"/>
    </source>
</evidence>
<evidence type="ECO:0000313" key="8">
    <source>
        <dbReference type="Proteomes" id="UP000322225"/>
    </source>
</evidence>
<dbReference type="AlphaFoldDB" id="A0AAJ8LL04"/>